<protein>
    <submittedName>
        <fullName evidence="5">5-oxoprolinase subunit PxpB</fullName>
    </submittedName>
</protein>
<proteinExistence type="predicted"/>
<sequence length="249" mass="27560">MFWRYEITGVDTITLHFGEQIDVALVDSIHKAAAVLRETLGERLLDAVPSYTTLLLRYDLRQDDLASLVADVRPALDTLSPEGGESEVEPDVVEVPVFYDVRVGPDLERIARRADLSIDDVVKRHTANTYHVFAIGFAPGFAYLGQVVDELATPRLSTPRQKVPVGTLGIADTQTAIYPITSPGGWNLIGRTPLTLFDPERDRPGLLEAGQQVRFRAIDEAEYIELGGRLDDLPWERETTTASTTGERS</sequence>
<keyword evidence="3" id="KW-0067">ATP-binding</keyword>
<dbReference type="Gene3D" id="3.30.1360.40">
    <property type="match status" value="1"/>
</dbReference>
<dbReference type="NCBIfam" id="TIGR00370">
    <property type="entry name" value="5-oxoprolinase subunit PxpB"/>
    <property type="match status" value="1"/>
</dbReference>
<keyword evidence="2" id="KW-0378">Hydrolase</keyword>
<accession>N6WN33</accession>
<comment type="caution">
    <text evidence="5">The sequence shown here is derived from an EMBL/GenBank/DDBJ whole genome shotgun (WGS) entry which is preliminary data.</text>
</comment>
<dbReference type="eggNOG" id="COG2049">
    <property type="taxonomic scope" value="Bacteria"/>
</dbReference>
<dbReference type="PANTHER" id="PTHR34698:SF2">
    <property type="entry name" value="5-OXOPROLINASE SUBUNIT B"/>
    <property type="match status" value="1"/>
</dbReference>
<dbReference type="Gene3D" id="2.40.100.10">
    <property type="entry name" value="Cyclophilin-like"/>
    <property type="match status" value="1"/>
</dbReference>
<dbReference type="OrthoDB" id="9778567at2"/>
<evidence type="ECO:0000313" key="6">
    <source>
        <dbReference type="Proteomes" id="UP000013165"/>
    </source>
</evidence>
<name>N6WN33_9GAMM</name>
<reference evidence="5 6" key="1">
    <citation type="journal article" date="2013" name="Genome Announc.">
        <title>Genome Sequence of the Polycyclic Aromatic Hydrocarbon-Degrading Bacterium Strain Marinobacter nanhaiticus D15-8WT.</title>
        <authorList>
            <person name="Cui Z."/>
            <person name="Gao W."/>
            <person name="Li Q."/>
            <person name="Xu G."/>
            <person name="Zheng L."/>
        </authorList>
    </citation>
    <scope>NUCLEOTIDE SEQUENCE [LARGE SCALE GENOMIC DNA]</scope>
    <source>
        <strain evidence="5 6">D15-8W</strain>
    </source>
</reference>
<dbReference type="SUPFAM" id="SSF50891">
    <property type="entry name" value="Cyclophilin-like"/>
    <property type="match status" value="1"/>
</dbReference>
<keyword evidence="6" id="KW-1185">Reference proteome</keyword>
<organism evidence="5 6">
    <name type="scientific">Marinobacter nanhaiticus D15-8W</name>
    <dbReference type="NCBI Taxonomy" id="626887"/>
    <lineage>
        <taxon>Bacteria</taxon>
        <taxon>Pseudomonadati</taxon>
        <taxon>Pseudomonadota</taxon>
        <taxon>Gammaproteobacteria</taxon>
        <taxon>Pseudomonadales</taxon>
        <taxon>Marinobacteraceae</taxon>
        <taxon>Marinobacter</taxon>
    </lineage>
</organism>
<dbReference type="STRING" id="626887.J057_15975"/>
<evidence type="ECO:0000259" key="4">
    <source>
        <dbReference type="SMART" id="SM00796"/>
    </source>
</evidence>
<dbReference type="RefSeq" id="WP_004581137.1">
    <property type="nucleotide sequence ID" value="NZ_AP028878.1"/>
</dbReference>
<evidence type="ECO:0000313" key="5">
    <source>
        <dbReference type="EMBL" id="ENO12911.1"/>
    </source>
</evidence>
<dbReference type="InterPro" id="IPR010016">
    <property type="entry name" value="PxpB"/>
</dbReference>
<dbReference type="SMART" id="SM00796">
    <property type="entry name" value="AHS1"/>
    <property type="match status" value="1"/>
</dbReference>
<evidence type="ECO:0000256" key="3">
    <source>
        <dbReference type="ARBA" id="ARBA00022840"/>
    </source>
</evidence>
<dbReference type="AlphaFoldDB" id="N6WN33"/>
<gene>
    <name evidence="5" type="ORF">J057_15975</name>
</gene>
<dbReference type="Pfam" id="PF02682">
    <property type="entry name" value="CT_C_D"/>
    <property type="match status" value="1"/>
</dbReference>
<dbReference type="PATRIC" id="fig|626887.3.peg.3192"/>
<evidence type="ECO:0000256" key="2">
    <source>
        <dbReference type="ARBA" id="ARBA00022801"/>
    </source>
</evidence>
<dbReference type="PANTHER" id="PTHR34698">
    <property type="entry name" value="5-OXOPROLINASE SUBUNIT B"/>
    <property type="match status" value="1"/>
</dbReference>
<keyword evidence="1" id="KW-0547">Nucleotide-binding</keyword>
<dbReference type="InterPro" id="IPR029000">
    <property type="entry name" value="Cyclophilin-like_dom_sf"/>
</dbReference>
<dbReference type="Proteomes" id="UP000013165">
    <property type="component" value="Unassembled WGS sequence"/>
</dbReference>
<dbReference type="EMBL" id="APLQ01000014">
    <property type="protein sequence ID" value="ENO12911.1"/>
    <property type="molecule type" value="Genomic_DNA"/>
</dbReference>
<feature type="domain" description="Carboxyltransferase" evidence="4">
    <location>
        <begin position="3"/>
        <end position="207"/>
    </location>
</feature>
<dbReference type="GO" id="GO:0016787">
    <property type="term" value="F:hydrolase activity"/>
    <property type="evidence" value="ECO:0007669"/>
    <property type="project" value="UniProtKB-KW"/>
</dbReference>
<dbReference type="InterPro" id="IPR003833">
    <property type="entry name" value="CT_C_D"/>
</dbReference>
<dbReference type="HOGENOM" id="CLU_020207_1_1_6"/>
<dbReference type="SUPFAM" id="SSF160467">
    <property type="entry name" value="PH0987 N-terminal domain-like"/>
    <property type="match status" value="1"/>
</dbReference>
<evidence type="ECO:0000256" key="1">
    <source>
        <dbReference type="ARBA" id="ARBA00022741"/>
    </source>
</evidence>
<dbReference type="GO" id="GO:0005524">
    <property type="term" value="F:ATP binding"/>
    <property type="evidence" value="ECO:0007669"/>
    <property type="project" value="UniProtKB-KW"/>
</dbReference>